<accession>A0AAW2NFY0</accession>
<dbReference type="AlphaFoldDB" id="A0AAW2NFY0"/>
<sequence>MADSVEGAGFWLPSEFFDDFLMDKENFDKTNASDSDSEFCFPTEFPYDFETHSHERLEKRWVMSTSPQSTLAHVGSWMGGSTGGSSSGSPNGLPSPPTTPLGSRNDAVGDLIYRAAGQVAKLKLNGGVGPGPTKHKGLLGPPRSVEQLYPAPKNPNVSVFQNIYLQQQMVKQQKQGCGMWYSEPQMYQVGSGRNAGGVGQDAWSIQQNPTRITGTGTRAVLYGGSGGGAAAKRVCAGTGVFLPRRYGSNNECNAYSSDSRKKPVPFAPDRNVHSLNKNFDDMNGFAQSQPHCQPTKLNRGFGPEYDLLARRNAIMLQHRRSLLLEGGLSPMNRGLPSSGVDLLIQAQVMAERNLLGRKLSW</sequence>
<reference evidence="2" key="2">
    <citation type="journal article" date="2024" name="Plant">
        <title>Genomic evolution and insights into agronomic trait innovations of Sesamum species.</title>
        <authorList>
            <person name="Miao H."/>
            <person name="Wang L."/>
            <person name="Qu L."/>
            <person name="Liu H."/>
            <person name="Sun Y."/>
            <person name="Le M."/>
            <person name="Wang Q."/>
            <person name="Wei S."/>
            <person name="Zheng Y."/>
            <person name="Lin W."/>
            <person name="Duan Y."/>
            <person name="Cao H."/>
            <person name="Xiong S."/>
            <person name="Wang X."/>
            <person name="Wei L."/>
            <person name="Li C."/>
            <person name="Ma Q."/>
            <person name="Ju M."/>
            <person name="Zhao R."/>
            <person name="Li G."/>
            <person name="Mu C."/>
            <person name="Tian Q."/>
            <person name="Mei H."/>
            <person name="Zhang T."/>
            <person name="Gao T."/>
            <person name="Zhang H."/>
        </authorList>
    </citation>
    <scope>NUCLEOTIDE SEQUENCE</scope>
    <source>
        <strain evidence="2">G02</strain>
    </source>
</reference>
<comment type="caution">
    <text evidence="2">The sequence shown here is derived from an EMBL/GenBank/DDBJ whole genome shotgun (WGS) entry which is preliminary data.</text>
</comment>
<organism evidence="2">
    <name type="scientific">Sesamum radiatum</name>
    <name type="common">Black benniseed</name>
    <dbReference type="NCBI Taxonomy" id="300843"/>
    <lineage>
        <taxon>Eukaryota</taxon>
        <taxon>Viridiplantae</taxon>
        <taxon>Streptophyta</taxon>
        <taxon>Embryophyta</taxon>
        <taxon>Tracheophyta</taxon>
        <taxon>Spermatophyta</taxon>
        <taxon>Magnoliopsida</taxon>
        <taxon>eudicotyledons</taxon>
        <taxon>Gunneridae</taxon>
        <taxon>Pentapetalae</taxon>
        <taxon>asterids</taxon>
        <taxon>lamiids</taxon>
        <taxon>Lamiales</taxon>
        <taxon>Pedaliaceae</taxon>
        <taxon>Sesamum</taxon>
    </lineage>
</organism>
<feature type="region of interest" description="Disordered" evidence="1">
    <location>
        <begin position="72"/>
        <end position="106"/>
    </location>
</feature>
<feature type="compositionally biased region" description="Gly residues" evidence="1">
    <location>
        <begin position="77"/>
        <end position="86"/>
    </location>
</feature>
<protein>
    <submittedName>
        <fullName evidence="2">Uncharacterized protein</fullName>
    </submittedName>
</protein>
<dbReference type="PANTHER" id="PTHR33356">
    <property type="entry name" value="TIP41-LIKE PROTEIN"/>
    <property type="match status" value="1"/>
</dbReference>
<dbReference type="EMBL" id="JACGWJ010000020">
    <property type="protein sequence ID" value="KAL0341346.1"/>
    <property type="molecule type" value="Genomic_DNA"/>
</dbReference>
<name>A0AAW2NFY0_SESRA</name>
<evidence type="ECO:0000313" key="2">
    <source>
        <dbReference type="EMBL" id="KAL0341346.1"/>
    </source>
</evidence>
<dbReference type="PANTHER" id="PTHR33356:SF17">
    <property type="entry name" value="TPX2 CENTRAL DOMAIN-CONTAINING PROTEIN"/>
    <property type="match status" value="1"/>
</dbReference>
<reference evidence="2" key="1">
    <citation type="submission" date="2020-06" db="EMBL/GenBank/DDBJ databases">
        <authorList>
            <person name="Li T."/>
            <person name="Hu X."/>
            <person name="Zhang T."/>
            <person name="Song X."/>
            <person name="Zhang H."/>
            <person name="Dai N."/>
            <person name="Sheng W."/>
            <person name="Hou X."/>
            <person name="Wei L."/>
        </authorList>
    </citation>
    <scope>NUCLEOTIDE SEQUENCE</scope>
    <source>
        <strain evidence="2">G02</strain>
        <tissue evidence="2">Leaf</tissue>
    </source>
</reference>
<gene>
    <name evidence="2" type="ORF">Sradi_4651400</name>
</gene>
<evidence type="ECO:0000256" key="1">
    <source>
        <dbReference type="SAM" id="MobiDB-lite"/>
    </source>
</evidence>
<proteinExistence type="predicted"/>